<proteinExistence type="inferred from homology"/>
<dbReference type="PANTHER" id="PTHR43181:SF1">
    <property type="entry name" value="2-C-METHYL-D-ERYTHRITOL 2,4-CYCLODIPHOSPHATE SYNTHASE, CHLOROPLASTIC"/>
    <property type="match status" value="1"/>
</dbReference>
<dbReference type="NCBIfam" id="TIGR00151">
    <property type="entry name" value="ispF"/>
    <property type="match status" value="1"/>
</dbReference>
<evidence type="ECO:0000256" key="6">
    <source>
        <dbReference type="ARBA" id="ARBA00023229"/>
    </source>
</evidence>
<comment type="catalytic activity">
    <reaction evidence="1">
        <text>4-CDP-2-C-methyl-D-erythritol 2-phosphate = 2-C-methyl-D-erythritol 2,4-cyclic diphosphate + CMP</text>
        <dbReference type="Rhea" id="RHEA:23864"/>
        <dbReference type="ChEBI" id="CHEBI:57919"/>
        <dbReference type="ChEBI" id="CHEBI:58483"/>
        <dbReference type="ChEBI" id="CHEBI:60377"/>
        <dbReference type="EC" id="4.6.1.12"/>
    </reaction>
</comment>
<dbReference type="PROSITE" id="PS01350">
    <property type="entry name" value="ISPF"/>
    <property type="match status" value="1"/>
</dbReference>
<dbReference type="GO" id="GO:0008685">
    <property type="term" value="F:2-C-methyl-D-erythritol 2,4-cyclodiphosphate synthase activity"/>
    <property type="evidence" value="ECO:0007669"/>
    <property type="project" value="UniProtKB-EC"/>
</dbReference>
<evidence type="ECO:0000256" key="3">
    <source>
        <dbReference type="ARBA" id="ARBA00004709"/>
    </source>
</evidence>
<dbReference type="HAMAP" id="MF_00107">
    <property type="entry name" value="IspF"/>
    <property type="match status" value="1"/>
</dbReference>
<evidence type="ECO:0000256" key="4">
    <source>
        <dbReference type="ARBA" id="ARBA00012579"/>
    </source>
</evidence>
<dbReference type="GO" id="GO:0019288">
    <property type="term" value="P:isopentenyl diphosphate biosynthetic process, methylerythritol 4-phosphate pathway"/>
    <property type="evidence" value="ECO:0007669"/>
    <property type="project" value="UniProtKB-UniPathway"/>
</dbReference>
<sequence>MRVGLGYDSHSFTEERPLVLGGVVIPGVQGLVGYSDGDALSHAITDALLGAAGQGDIGQHFPSTEPSLKDVDSTVLLKKVVTMISELNLRIENVDSTIVCEHPRISPYREEIVENLSKVIGIDSDRVSVKSKTNDKMGWIGSELGVAAYAVALLEIKR</sequence>
<evidence type="ECO:0000256" key="2">
    <source>
        <dbReference type="ARBA" id="ARBA00001968"/>
    </source>
</evidence>
<evidence type="ECO:0000313" key="9">
    <source>
        <dbReference type="EMBL" id="SVD24587.1"/>
    </source>
</evidence>
<dbReference type="PANTHER" id="PTHR43181">
    <property type="entry name" value="2-C-METHYL-D-ERYTHRITOL 2,4-CYCLODIPHOSPHATE SYNTHASE, CHLOROPLASTIC"/>
    <property type="match status" value="1"/>
</dbReference>
<dbReference type="InterPro" id="IPR003526">
    <property type="entry name" value="MECDP_synthase"/>
</dbReference>
<keyword evidence="6" id="KW-0414">Isoprene biosynthesis</keyword>
<evidence type="ECO:0000256" key="7">
    <source>
        <dbReference type="ARBA" id="ARBA00023239"/>
    </source>
</evidence>
<keyword evidence="7" id="KW-0456">Lyase</keyword>
<dbReference type="EMBL" id="UINC01138563">
    <property type="protein sequence ID" value="SVD24587.1"/>
    <property type="molecule type" value="Genomic_DNA"/>
</dbReference>
<dbReference type="Pfam" id="PF02542">
    <property type="entry name" value="YgbB"/>
    <property type="match status" value="1"/>
</dbReference>
<comment type="pathway">
    <text evidence="3">Isoprenoid biosynthesis; isopentenyl diphosphate biosynthesis via DXP pathway; isopentenyl diphosphate from 1-deoxy-D-xylulose 5-phosphate: step 4/6.</text>
</comment>
<organism evidence="9">
    <name type="scientific">marine metagenome</name>
    <dbReference type="NCBI Taxonomy" id="408172"/>
    <lineage>
        <taxon>unclassified sequences</taxon>
        <taxon>metagenomes</taxon>
        <taxon>ecological metagenomes</taxon>
    </lineage>
</organism>
<dbReference type="GO" id="GO:0016114">
    <property type="term" value="P:terpenoid biosynthetic process"/>
    <property type="evidence" value="ECO:0007669"/>
    <property type="project" value="InterPro"/>
</dbReference>
<feature type="non-terminal residue" evidence="9">
    <location>
        <position position="158"/>
    </location>
</feature>
<reference evidence="9" key="1">
    <citation type="submission" date="2018-05" db="EMBL/GenBank/DDBJ databases">
        <authorList>
            <person name="Lanie J.A."/>
            <person name="Ng W.-L."/>
            <person name="Kazmierczak K.M."/>
            <person name="Andrzejewski T.M."/>
            <person name="Davidsen T.M."/>
            <person name="Wayne K.J."/>
            <person name="Tettelin H."/>
            <person name="Glass J.I."/>
            <person name="Rusch D."/>
            <person name="Podicherti R."/>
            <person name="Tsui H.-C.T."/>
            <person name="Winkler M.E."/>
        </authorList>
    </citation>
    <scope>NUCLEOTIDE SEQUENCE</scope>
</reference>
<evidence type="ECO:0000256" key="1">
    <source>
        <dbReference type="ARBA" id="ARBA00000200"/>
    </source>
</evidence>
<protein>
    <recommendedName>
        <fullName evidence="4">2-C-methyl-D-erythritol 2,4-cyclodiphosphate synthase</fullName>
        <ecNumber evidence="4">4.6.1.12</ecNumber>
    </recommendedName>
</protein>
<dbReference type="CDD" id="cd00554">
    <property type="entry name" value="MECDP_synthase"/>
    <property type="match status" value="1"/>
</dbReference>
<dbReference type="UniPathway" id="UPA00056">
    <property type="reaction ID" value="UER00095"/>
</dbReference>
<evidence type="ECO:0000256" key="5">
    <source>
        <dbReference type="ARBA" id="ARBA00022723"/>
    </source>
</evidence>
<dbReference type="InterPro" id="IPR036571">
    <property type="entry name" value="MECDP_synthase_sf"/>
</dbReference>
<dbReference type="GO" id="GO:0046872">
    <property type="term" value="F:metal ion binding"/>
    <property type="evidence" value="ECO:0007669"/>
    <property type="project" value="UniProtKB-KW"/>
</dbReference>
<feature type="domain" description="2-C-methyl-D-erythritol 2,4-cyclodiphosphate synthase" evidence="8">
    <location>
        <begin position="1"/>
        <end position="154"/>
    </location>
</feature>
<dbReference type="SUPFAM" id="SSF69765">
    <property type="entry name" value="IpsF-like"/>
    <property type="match status" value="1"/>
</dbReference>
<evidence type="ECO:0000259" key="8">
    <source>
        <dbReference type="Pfam" id="PF02542"/>
    </source>
</evidence>
<dbReference type="Gene3D" id="3.30.1330.50">
    <property type="entry name" value="2-C-methyl-D-erythritol 2,4-cyclodiphosphate synthase"/>
    <property type="match status" value="1"/>
</dbReference>
<accession>A0A382TSK5</accession>
<comment type="cofactor">
    <cofactor evidence="2">
        <name>a divalent metal cation</name>
        <dbReference type="ChEBI" id="CHEBI:60240"/>
    </cofactor>
</comment>
<dbReference type="EC" id="4.6.1.12" evidence="4"/>
<dbReference type="InterPro" id="IPR020555">
    <property type="entry name" value="MECDP_synthase_CS"/>
</dbReference>
<dbReference type="AlphaFoldDB" id="A0A382TSK5"/>
<name>A0A382TSK5_9ZZZZ</name>
<keyword evidence="5" id="KW-0479">Metal-binding</keyword>
<gene>
    <name evidence="9" type="ORF">METZ01_LOCUS377441</name>
</gene>